<dbReference type="OrthoDB" id="9792858at2"/>
<dbReference type="Proteomes" id="UP000317617">
    <property type="component" value="Unassembled WGS sequence"/>
</dbReference>
<protein>
    <submittedName>
        <fullName evidence="3">Flavin reductase</fullName>
    </submittedName>
</protein>
<dbReference type="EMBL" id="BJMU01000013">
    <property type="protein sequence ID" value="GEB83572.1"/>
    <property type="molecule type" value="Genomic_DNA"/>
</dbReference>
<evidence type="ECO:0000259" key="2">
    <source>
        <dbReference type="SMART" id="SM00903"/>
    </source>
</evidence>
<dbReference type="GO" id="GO:0010181">
    <property type="term" value="F:FMN binding"/>
    <property type="evidence" value="ECO:0007669"/>
    <property type="project" value="InterPro"/>
</dbReference>
<evidence type="ECO:0000313" key="3">
    <source>
        <dbReference type="EMBL" id="GEB83572.1"/>
    </source>
</evidence>
<gene>
    <name evidence="3" type="ORF">AOR01nite_20490</name>
</gene>
<dbReference type="InterPro" id="IPR012349">
    <property type="entry name" value="Split_barrel_FMN-bd"/>
</dbReference>
<dbReference type="Gene3D" id="2.30.110.10">
    <property type="entry name" value="Electron Transport, Fmn-binding Protein, Chain A"/>
    <property type="match status" value="1"/>
</dbReference>
<dbReference type="STRING" id="104099.AD949_03975"/>
<sequence>MTMVTSDAFRNAMAHFATGVAVVTARGAEGECGATISAFSSVSLDPLTLLICLHHKSATCRAIEESGTFGISILRSNQKDMAMYFAGKSDGKSFGEYCVKHESGNFFVKDALVHIGVNVVETLRGGTHEIFLAQPLSIDFHPDQSSQPLVYFRGAFDLAA</sequence>
<keyword evidence="1" id="KW-0560">Oxidoreductase</keyword>
<dbReference type="AlphaFoldDB" id="A0A4Y3TP01"/>
<accession>A0A4Y3TP01</accession>
<evidence type="ECO:0000313" key="4">
    <source>
        <dbReference type="Proteomes" id="UP000317617"/>
    </source>
</evidence>
<proteinExistence type="predicted"/>
<dbReference type="PANTHER" id="PTHR30466">
    <property type="entry name" value="FLAVIN REDUCTASE"/>
    <property type="match status" value="1"/>
</dbReference>
<dbReference type="GO" id="GO:0042602">
    <property type="term" value="F:riboflavin reductase (NADPH) activity"/>
    <property type="evidence" value="ECO:0007669"/>
    <property type="project" value="TreeGrafter"/>
</dbReference>
<organism evidence="3 4">
    <name type="scientific">Acetobacter orleanensis</name>
    <dbReference type="NCBI Taxonomy" id="104099"/>
    <lineage>
        <taxon>Bacteria</taxon>
        <taxon>Pseudomonadati</taxon>
        <taxon>Pseudomonadota</taxon>
        <taxon>Alphaproteobacteria</taxon>
        <taxon>Acetobacterales</taxon>
        <taxon>Acetobacteraceae</taxon>
        <taxon>Acetobacter</taxon>
    </lineage>
</organism>
<dbReference type="InterPro" id="IPR002563">
    <property type="entry name" value="Flavin_Rdtase-like_dom"/>
</dbReference>
<dbReference type="InterPro" id="IPR050268">
    <property type="entry name" value="NADH-dep_flavin_reductase"/>
</dbReference>
<keyword evidence="4" id="KW-1185">Reference proteome</keyword>
<dbReference type="SMART" id="SM00903">
    <property type="entry name" value="Flavin_Reduct"/>
    <property type="match status" value="1"/>
</dbReference>
<name>A0A4Y3TP01_9PROT</name>
<feature type="domain" description="Flavin reductase like" evidence="2">
    <location>
        <begin position="13"/>
        <end position="158"/>
    </location>
</feature>
<dbReference type="SUPFAM" id="SSF50475">
    <property type="entry name" value="FMN-binding split barrel"/>
    <property type="match status" value="1"/>
</dbReference>
<evidence type="ECO:0000256" key="1">
    <source>
        <dbReference type="ARBA" id="ARBA00023002"/>
    </source>
</evidence>
<dbReference type="Pfam" id="PF01613">
    <property type="entry name" value="Flavin_Reduct"/>
    <property type="match status" value="1"/>
</dbReference>
<dbReference type="PANTHER" id="PTHR30466:SF1">
    <property type="entry name" value="FMN REDUCTASE (NADH) RUTF"/>
    <property type="match status" value="1"/>
</dbReference>
<comment type="caution">
    <text evidence="3">The sequence shown here is derived from an EMBL/GenBank/DDBJ whole genome shotgun (WGS) entry which is preliminary data.</text>
</comment>
<dbReference type="RefSeq" id="WP_048834528.1">
    <property type="nucleotide sequence ID" value="NZ_BJMU01000013.1"/>
</dbReference>
<reference evidence="3 4" key="1">
    <citation type="submission" date="2019-06" db="EMBL/GenBank/DDBJ databases">
        <title>Whole genome shotgun sequence of Acetobacter orleanensis NBRC 13752.</title>
        <authorList>
            <person name="Hosoyama A."/>
            <person name="Uohara A."/>
            <person name="Ohji S."/>
            <person name="Ichikawa N."/>
        </authorList>
    </citation>
    <scope>NUCLEOTIDE SEQUENCE [LARGE SCALE GENOMIC DNA]</scope>
    <source>
        <strain evidence="3 4">NBRC 13752</strain>
    </source>
</reference>